<feature type="active site" description="Proton acceptor" evidence="13 14">
    <location>
        <position position="192"/>
    </location>
</feature>
<dbReference type="PANTHER" id="PTHR11728:SF1">
    <property type="entry name" value="GLYCEROL-3-PHOSPHATE DEHYDROGENASE [NAD(+)] 2, CHLOROPLASTIC"/>
    <property type="match status" value="1"/>
</dbReference>
<feature type="binding site" evidence="16">
    <location>
        <position position="256"/>
    </location>
    <ligand>
        <name>NAD(+)</name>
        <dbReference type="ChEBI" id="CHEBI:57540"/>
    </ligand>
</feature>
<feature type="binding site" evidence="13">
    <location>
        <position position="14"/>
    </location>
    <ligand>
        <name>NADPH</name>
        <dbReference type="ChEBI" id="CHEBI:57783"/>
    </ligand>
</feature>
<evidence type="ECO:0000256" key="16">
    <source>
        <dbReference type="PIRSR" id="PIRSR000114-3"/>
    </source>
</evidence>
<dbReference type="PANTHER" id="PTHR11728">
    <property type="entry name" value="GLYCEROL-3-PHOSPHATE DEHYDROGENASE"/>
    <property type="match status" value="1"/>
</dbReference>
<dbReference type="GO" id="GO:0046167">
    <property type="term" value="P:glycerol-3-phosphate biosynthetic process"/>
    <property type="evidence" value="ECO:0007669"/>
    <property type="project" value="UniProtKB-UniRule"/>
</dbReference>
<evidence type="ECO:0000256" key="7">
    <source>
        <dbReference type="ARBA" id="ARBA00023209"/>
    </source>
</evidence>
<evidence type="ECO:0000313" key="20">
    <source>
        <dbReference type="EMBL" id="AEA33837.1"/>
    </source>
</evidence>
<gene>
    <name evidence="13" type="primary">gpsA</name>
    <name evidence="20" type="ordered locus">Hipma_0867</name>
</gene>
<dbReference type="InterPro" id="IPR036291">
    <property type="entry name" value="NAD(P)-bd_dom_sf"/>
</dbReference>
<keyword evidence="4 13" id="KW-0560">Oxidoreductase</keyword>
<dbReference type="GO" id="GO:0008654">
    <property type="term" value="P:phospholipid biosynthetic process"/>
    <property type="evidence" value="ECO:0007669"/>
    <property type="project" value="UniProtKB-KW"/>
</dbReference>
<reference evidence="21" key="2">
    <citation type="submission" date="2011-03" db="EMBL/GenBank/DDBJ databases">
        <title>The complete genome of Hippea maritima DSM 10411.</title>
        <authorList>
            <consortium name="US DOE Joint Genome Institute (JGI-PGF)"/>
            <person name="Lucas S."/>
            <person name="Copeland A."/>
            <person name="Lapidus A."/>
            <person name="Bruce D."/>
            <person name="Goodwin L."/>
            <person name="Pitluck S."/>
            <person name="Peters L."/>
            <person name="Kyrpides N."/>
            <person name="Mavromatis K."/>
            <person name="Pagani I."/>
            <person name="Ivanova N."/>
            <person name="Mikhailova N."/>
            <person name="Lu M."/>
            <person name="Detter J.C."/>
            <person name="Tapia R."/>
            <person name="Han C."/>
            <person name="Land M."/>
            <person name="Hauser L."/>
            <person name="Markowitz V."/>
            <person name="Cheng J.-F."/>
            <person name="Hugenholtz P."/>
            <person name="Woyke T."/>
            <person name="Wu D."/>
            <person name="Spring S."/>
            <person name="Schroeder M."/>
            <person name="Brambilla E."/>
            <person name="Klenk H.-P."/>
            <person name="Eisen J.A."/>
        </authorList>
    </citation>
    <scope>NUCLEOTIDE SEQUENCE [LARGE SCALE GENOMIC DNA]</scope>
    <source>
        <strain evidence="21">ATCC 700847 / DSM 10411 / MH2</strain>
    </source>
</reference>
<dbReference type="NCBIfam" id="NF000942">
    <property type="entry name" value="PRK00094.1-4"/>
    <property type="match status" value="1"/>
</dbReference>
<name>F2LVQ3_HIPMA</name>
<evidence type="ECO:0000256" key="9">
    <source>
        <dbReference type="ARBA" id="ARBA00052716"/>
    </source>
</evidence>
<feature type="binding site" evidence="13">
    <location>
        <position position="192"/>
    </location>
    <ligand>
        <name>sn-glycerol 3-phosphate</name>
        <dbReference type="ChEBI" id="CHEBI:57597"/>
    </ligand>
</feature>
<dbReference type="InterPro" id="IPR013328">
    <property type="entry name" value="6PGD_dom2"/>
</dbReference>
<evidence type="ECO:0000256" key="3">
    <source>
        <dbReference type="ARBA" id="ARBA00022857"/>
    </source>
</evidence>
<dbReference type="OrthoDB" id="9812273at2"/>
<feature type="binding site" evidence="13">
    <location>
        <position position="141"/>
    </location>
    <ligand>
        <name>NADPH</name>
        <dbReference type="ChEBI" id="CHEBI:57783"/>
    </ligand>
</feature>
<feature type="binding site" evidence="16">
    <location>
        <position position="86"/>
    </location>
    <ligand>
        <name>NAD(+)</name>
        <dbReference type="ChEBI" id="CHEBI:57540"/>
    </ligand>
</feature>
<dbReference type="InterPro" id="IPR006109">
    <property type="entry name" value="G3P_DH_NAD-dep_C"/>
</dbReference>
<feature type="binding site" evidence="13">
    <location>
        <position position="15"/>
    </location>
    <ligand>
        <name>NADPH</name>
        <dbReference type="ChEBI" id="CHEBI:57783"/>
    </ligand>
</feature>
<dbReference type="RefSeq" id="WP_013681878.1">
    <property type="nucleotide sequence ID" value="NC_015318.1"/>
</dbReference>
<keyword evidence="13" id="KW-0547">Nucleotide-binding</keyword>
<comment type="pathway">
    <text evidence="13">Membrane lipid metabolism; glycerophospholipid metabolism.</text>
</comment>
<keyword evidence="2 13" id="KW-0444">Lipid biosynthesis</keyword>
<keyword evidence="3 13" id="KW-0521">NADP</keyword>
<evidence type="ECO:0000256" key="12">
    <source>
        <dbReference type="ARBA" id="ARBA00080511"/>
    </source>
</evidence>
<feature type="binding site" evidence="13">
    <location>
        <position position="35"/>
    </location>
    <ligand>
        <name>NADPH</name>
        <dbReference type="ChEBI" id="CHEBI:57783"/>
    </ligand>
</feature>
<dbReference type="SUPFAM" id="SSF48179">
    <property type="entry name" value="6-phosphogluconate dehydrogenase C-terminal domain-like"/>
    <property type="match status" value="1"/>
</dbReference>
<dbReference type="HAMAP" id="MF_00394">
    <property type="entry name" value="NAD_Glyc3P_dehydrog"/>
    <property type="match status" value="1"/>
</dbReference>
<reference evidence="20 21" key="1">
    <citation type="journal article" date="2011" name="Stand. Genomic Sci.">
        <title>Complete genome sequence of the thermophilic sulfur-reducer Hippea maritima type strain (MH(2)).</title>
        <authorList>
            <person name="Huntemann M."/>
            <person name="Lu M."/>
            <person name="Nolan M."/>
            <person name="Lapidus A."/>
            <person name="Lucas S."/>
            <person name="Hammon N."/>
            <person name="Deshpande S."/>
            <person name="Cheng J.F."/>
            <person name="Tapia R."/>
            <person name="Han C."/>
            <person name="Goodwin L."/>
            <person name="Pitluck S."/>
            <person name="Liolios K."/>
            <person name="Pagani I."/>
            <person name="Ivanova N."/>
            <person name="Ovchinikova G."/>
            <person name="Pati A."/>
            <person name="Chen A."/>
            <person name="Palaniappan K."/>
            <person name="Land M."/>
            <person name="Hauser L."/>
            <person name="Jeffries C.D."/>
            <person name="Detter J.C."/>
            <person name="Brambilla E.M."/>
            <person name="Rohde M."/>
            <person name="Spring S."/>
            <person name="Goker M."/>
            <person name="Woyke T."/>
            <person name="Bristow J."/>
            <person name="Eisen J.A."/>
            <person name="Markowitz V."/>
            <person name="Hugenholtz P."/>
            <person name="Kyrpides N.C."/>
            <person name="Klenk H.P."/>
            <person name="Mavromatis K."/>
        </authorList>
    </citation>
    <scope>NUCLEOTIDE SEQUENCE [LARGE SCALE GENOMIC DNA]</scope>
    <source>
        <strain evidence="21">ATCC 700847 / DSM 10411 / MH2</strain>
    </source>
</reference>
<feature type="binding site" evidence="13">
    <location>
        <position position="256"/>
    </location>
    <ligand>
        <name>NADPH</name>
        <dbReference type="ChEBI" id="CHEBI:57783"/>
    </ligand>
</feature>
<dbReference type="GO" id="GO:0051287">
    <property type="term" value="F:NAD binding"/>
    <property type="evidence" value="ECO:0007669"/>
    <property type="project" value="InterPro"/>
</dbReference>
<evidence type="ECO:0000259" key="19">
    <source>
        <dbReference type="Pfam" id="PF07479"/>
    </source>
</evidence>
<dbReference type="Pfam" id="PF01210">
    <property type="entry name" value="NAD_Gly3P_dh_N"/>
    <property type="match status" value="1"/>
</dbReference>
<dbReference type="InterPro" id="IPR008927">
    <property type="entry name" value="6-PGluconate_DH-like_C_sf"/>
</dbReference>
<dbReference type="InterPro" id="IPR006168">
    <property type="entry name" value="G3P_DH_NAD-dep"/>
</dbReference>
<feature type="binding site" evidence="13">
    <location>
        <position position="107"/>
    </location>
    <ligand>
        <name>sn-glycerol 3-phosphate</name>
        <dbReference type="ChEBI" id="CHEBI:57597"/>
    </ligand>
</feature>
<comment type="catalytic activity">
    <reaction evidence="13">
        <text>sn-glycerol 3-phosphate + NAD(+) = dihydroxyacetone phosphate + NADH + H(+)</text>
        <dbReference type="Rhea" id="RHEA:11092"/>
        <dbReference type="ChEBI" id="CHEBI:15378"/>
        <dbReference type="ChEBI" id="CHEBI:57540"/>
        <dbReference type="ChEBI" id="CHEBI:57597"/>
        <dbReference type="ChEBI" id="CHEBI:57642"/>
        <dbReference type="ChEBI" id="CHEBI:57945"/>
        <dbReference type="EC" id="1.1.1.94"/>
    </reaction>
</comment>
<evidence type="ECO:0000256" key="14">
    <source>
        <dbReference type="PIRSR" id="PIRSR000114-1"/>
    </source>
</evidence>
<feature type="binding site" evidence="15">
    <location>
        <position position="107"/>
    </location>
    <ligand>
        <name>substrate</name>
    </ligand>
</feature>
<feature type="domain" description="Glycerol-3-phosphate dehydrogenase NAD-dependent N-terminal" evidence="18">
    <location>
        <begin position="7"/>
        <end position="161"/>
    </location>
</feature>
<dbReference type="HOGENOM" id="CLU_033449_0_2_7"/>
<dbReference type="GO" id="GO:0141152">
    <property type="term" value="F:glycerol-3-phosphate dehydrogenase (NAD+) activity"/>
    <property type="evidence" value="ECO:0007669"/>
    <property type="project" value="RHEA"/>
</dbReference>
<dbReference type="Gene3D" id="1.10.1040.10">
    <property type="entry name" value="N-(1-d-carboxylethyl)-l-norvaline Dehydrogenase, domain 2"/>
    <property type="match status" value="1"/>
</dbReference>
<keyword evidence="6 13" id="KW-0443">Lipid metabolism</keyword>
<dbReference type="PIRSF" id="PIRSF000114">
    <property type="entry name" value="Glycerol-3-P_dh"/>
    <property type="match status" value="1"/>
</dbReference>
<feature type="binding site" evidence="13">
    <location>
        <position position="245"/>
    </location>
    <ligand>
        <name>sn-glycerol 3-phosphate</name>
        <dbReference type="ChEBI" id="CHEBI:57597"/>
    </ligand>
</feature>
<evidence type="ECO:0000256" key="8">
    <source>
        <dbReference type="ARBA" id="ARBA00023264"/>
    </source>
</evidence>
<feature type="binding site" evidence="13">
    <location>
        <position position="255"/>
    </location>
    <ligand>
        <name>sn-glycerol 3-phosphate</name>
        <dbReference type="ChEBI" id="CHEBI:57597"/>
    </ligand>
</feature>
<dbReference type="Proteomes" id="UP000008139">
    <property type="component" value="Chromosome"/>
</dbReference>
<keyword evidence="21" id="KW-1185">Reference proteome</keyword>
<dbReference type="GO" id="GO:0046168">
    <property type="term" value="P:glycerol-3-phosphate catabolic process"/>
    <property type="evidence" value="ECO:0007669"/>
    <property type="project" value="InterPro"/>
</dbReference>
<dbReference type="PROSITE" id="PS00957">
    <property type="entry name" value="NAD_G3PDH"/>
    <property type="match status" value="1"/>
</dbReference>
<dbReference type="STRING" id="760142.Hipma_0867"/>
<dbReference type="GO" id="GO:0005829">
    <property type="term" value="C:cytosol"/>
    <property type="evidence" value="ECO:0007669"/>
    <property type="project" value="TreeGrafter"/>
</dbReference>
<keyword evidence="13" id="KW-0963">Cytoplasm</keyword>
<dbReference type="NCBIfam" id="NF000940">
    <property type="entry name" value="PRK00094.1-2"/>
    <property type="match status" value="1"/>
</dbReference>
<comment type="function">
    <text evidence="13">Catalyzes the reduction of the glycolytic intermediate dihydroxyacetone phosphate (DHAP) to sn-glycerol 3-phosphate (G3P), the key precursor for phospholipid synthesis.</text>
</comment>
<protein>
    <recommendedName>
        <fullName evidence="11 13">Glycerol-3-phosphate dehydrogenase [NAD(P)+]</fullName>
        <ecNumber evidence="10 13">1.1.1.94</ecNumber>
    </recommendedName>
    <alternativeName>
        <fullName evidence="13">NAD(P)(+)-dependent glycerol-3-phosphate dehydrogenase</fullName>
    </alternativeName>
    <alternativeName>
        <fullName evidence="12 13">NAD(P)H-dependent dihydroxyacetone-phosphate reductase</fullName>
    </alternativeName>
</protein>
<feature type="binding site" evidence="15">
    <location>
        <begin position="256"/>
        <end position="257"/>
    </location>
    <ligand>
        <name>substrate</name>
    </ligand>
</feature>
<evidence type="ECO:0000259" key="18">
    <source>
        <dbReference type="Pfam" id="PF01210"/>
    </source>
</evidence>
<feature type="binding site" evidence="16">
    <location>
        <begin position="11"/>
        <end position="16"/>
    </location>
    <ligand>
        <name>NAD(+)</name>
        <dbReference type="ChEBI" id="CHEBI:57540"/>
    </ligand>
</feature>
<comment type="subcellular location">
    <subcellularLocation>
        <location evidence="13">Cytoplasm</location>
    </subcellularLocation>
</comment>
<evidence type="ECO:0000256" key="11">
    <source>
        <dbReference type="ARBA" id="ARBA00069372"/>
    </source>
</evidence>
<proteinExistence type="inferred from homology"/>
<dbReference type="PRINTS" id="PR00077">
    <property type="entry name" value="GPDHDRGNASE"/>
</dbReference>
<evidence type="ECO:0000256" key="1">
    <source>
        <dbReference type="ARBA" id="ARBA00011009"/>
    </source>
</evidence>
<evidence type="ECO:0000256" key="15">
    <source>
        <dbReference type="PIRSR" id="PIRSR000114-2"/>
    </source>
</evidence>
<comment type="similarity">
    <text evidence="1 13 17">Belongs to the NAD-dependent glycerol-3-phosphate dehydrogenase family.</text>
</comment>
<feature type="binding site" evidence="13">
    <location>
        <position position="137"/>
    </location>
    <ligand>
        <name>sn-glycerol 3-phosphate</name>
        <dbReference type="ChEBI" id="CHEBI:57597"/>
    </ligand>
</feature>
<feature type="binding site" evidence="13">
    <location>
        <position position="52"/>
    </location>
    <ligand>
        <name>NADPH</name>
        <dbReference type="ChEBI" id="CHEBI:57783"/>
    </ligand>
</feature>
<evidence type="ECO:0000256" key="2">
    <source>
        <dbReference type="ARBA" id="ARBA00022516"/>
    </source>
</evidence>
<dbReference type="GO" id="GO:0006650">
    <property type="term" value="P:glycerophospholipid metabolic process"/>
    <property type="evidence" value="ECO:0007669"/>
    <property type="project" value="UniProtKB-UniRule"/>
</dbReference>
<comment type="caution">
    <text evidence="13">Lacks conserved residue(s) required for the propagation of feature annotation.</text>
</comment>
<feature type="binding site" evidence="13">
    <location>
        <position position="282"/>
    </location>
    <ligand>
        <name>NADPH</name>
        <dbReference type="ChEBI" id="CHEBI:57783"/>
    </ligand>
</feature>
<dbReference type="InterPro" id="IPR011128">
    <property type="entry name" value="G3P_DH_NAD-dep_N"/>
</dbReference>
<dbReference type="SUPFAM" id="SSF51735">
    <property type="entry name" value="NAD(P)-binding Rossmann-fold domains"/>
    <property type="match status" value="1"/>
</dbReference>
<evidence type="ECO:0000256" key="17">
    <source>
        <dbReference type="RuleBase" id="RU000437"/>
    </source>
</evidence>
<evidence type="ECO:0000313" key="21">
    <source>
        <dbReference type="Proteomes" id="UP000008139"/>
    </source>
</evidence>
<dbReference type="FunCoup" id="F2LVQ3">
    <property type="interactions" value="383"/>
</dbReference>
<evidence type="ECO:0000256" key="10">
    <source>
        <dbReference type="ARBA" id="ARBA00066687"/>
    </source>
</evidence>
<feature type="binding site" evidence="13">
    <location>
        <position position="257"/>
    </location>
    <ligand>
        <name>sn-glycerol 3-phosphate</name>
        <dbReference type="ChEBI" id="CHEBI:57597"/>
    </ligand>
</feature>
<evidence type="ECO:0000256" key="5">
    <source>
        <dbReference type="ARBA" id="ARBA00023027"/>
    </source>
</evidence>
<dbReference type="Pfam" id="PF07479">
    <property type="entry name" value="NAD_Gly3P_dh_C"/>
    <property type="match status" value="1"/>
</dbReference>
<dbReference type="FunFam" id="3.40.50.720:FF:000019">
    <property type="entry name" value="Glycerol-3-phosphate dehydrogenase [NAD(P)+]"/>
    <property type="match status" value="1"/>
</dbReference>
<comment type="catalytic activity">
    <reaction evidence="9">
        <text>sn-glycerol 3-phosphate + NADP(+) = dihydroxyacetone phosphate + NADPH + H(+)</text>
        <dbReference type="Rhea" id="RHEA:11096"/>
        <dbReference type="ChEBI" id="CHEBI:15378"/>
        <dbReference type="ChEBI" id="CHEBI:57597"/>
        <dbReference type="ChEBI" id="CHEBI:57642"/>
        <dbReference type="ChEBI" id="CHEBI:57783"/>
        <dbReference type="ChEBI" id="CHEBI:58349"/>
        <dbReference type="EC" id="1.1.1.94"/>
    </reaction>
    <physiologicalReaction direction="right-to-left" evidence="9">
        <dbReference type="Rhea" id="RHEA:11098"/>
    </physiologicalReaction>
</comment>
<organism evidence="20 21">
    <name type="scientific">Hippea maritima (strain ATCC 700847 / DSM 10411 / MH2)</name>
    <dbReference type="NCBI Taxonomy" id="760142"/>
    <lineage>
        <taxon>Bacteria</taxon>
        <taxon>Pseudomonadati</taxon>
        <taxon>Campylobacterota</taxon>
        <taxon>Desulfurellia</taxon>
        <taxon>Desulfurellales</taxon>
        <taxon>Hippeaceae</taxon>
        <taxon>Hippea</taxon>
    </lineage>
</organism>
<feature type="binding site" evidence="13">
    <location>
        <position position="256"/>
    </location>
    <ligand>
        <name>sn-glycerol 3-phosphate</name>
        <dbReference type="ChEBI" id="CHEBI:57597"/>
    </ligand>
</feature>
<evidence type="ECO:0000256" key="4">
    <source>
        <dbReference type="ARBA" id="ARBA00023002"/>
    </source>
</evidence>
<dbReference type="GO" id="GO:0005975">
    <property type="term" value="P:carbohydrate metabolic process"/>
    <property type="evidence" value="ECO:0007669"/>
    <property type="project" value="InterPro"/>
</dbReference>
<dbReference type="FunFam" id="1.10.1040.10:FF:000001">
    <property type="entry name" value="Glycerol-3-phosphate dehydrogenase [NAD(P)+]"/>
    <property type="match status" value="1"/>
</dbReference>
<dbReference type="InParanoid" id="F2LVQ3"/>
<feature type="binding site" evidence="13">
    <location>
        <position position="107"/>
    </location>
    <ligand>
        <name>NADPH</name>
        <dbReference type="ChEBI" id="CHEBI:57783"/>
    </ligand>
</feature>
<dbReference type="UniPathway" id="UPA00940"/>
<evidence type="ECO:0000256" key="13">
    <source>
        <dbReference type="HAMAP-Rule" id="MF_00394"/>
    </source>
</evidence>
<dbReference type="Gene3D" id="3.40.50.720">
    <property type="entry name" value="NAD(P)-binding Rossmann-like Domain"/>
    <property type="match status" value="1"/>
</dbReference>
<feature type="binding site" evidence="16">
    <location>
        <position position="141"/>
    </location>
    <ligand>
        <name>NAD(+)</name>
        <dbReference type="ChEBI" id="CHEBI:57540"/>
    </ligand>
</feature>
<dbReference type="GO" id="GO:0141153">
    <property type="term" value="F:glycerol-3-phosphate dehydrogenase (NADP+) activity"/>
    <property type="evidence" value="ECO:0007669"/>
    <property type="project" value="RHEA"/>
</dbReference>
<feature type="domain" description="Glycerol-3-phosphate dehydrogenase NAD-dependent C-terminal" evidence="19">
    <location>
        <begin position="181"/>
        <end position="321"/>
    </location>
</feature>
<keyword evidence="8 13" id="KW-1208">Phospholipid metabolism</keyword>
<dbReference type="EC" id="1.1.1.94" evidence="10 13"/>
<keyword evidence="5 13" id="KW-0520">NAD</keyword>
<evidence type="ECO:0000256" key="6">
    <source>
        <dbReference type="ARBA" id="ARBA00023098"/>
    </source>
</evidence>
<dbReference type="EMBL" id="CP002606">
    <property type="protein sequence ID" value="AEA33837.1"/>
    <property type="molecule type" value="Genomic_DNA"/>
</dbReference>
<dbReference type="AlphaFoldDB" id="F2LVQ3"/>
<feature type="binding site" evidence="13">
    <location>
        <position position="280"/>
    </location>
    <ligand>
        <name>NADPH</name>
        <dbReference type="ChEBI" id="CHEBI:57783"/>
    </ligand>
</feature>
<sequence length="336" mass="36748">MRKIYNIGVLGAGSWGTTIANLLSINGHNVVLYVREDELFKEIKKTRINNIYLNGIKLSERLKFSQDVNETANKKDIIVSAIPVKFLRDTLKKISCNIEGVVISLSKGIENETFCRPSQIIGKTLGIEIDRVAALSGPNFAKEVALKLPTATVIASTNKETAILTQNAFSNSYFRVYTSNDIAGVEICGALKNIMAIASGVSDGLNLGDNARASLITRGLSEISRLGLKLGAKQETFMGLAGIGDLMLTATGSLSRNRTVGLRIAKGEKIKVILESMKMVPEGVNTTKSVYNLSKEKNIDMPITNEIYKILYEGKKPFDALKDLMNRPLKAENYLL</sequence>
<accession>F2LVQ3</accession>
<keyword evidence="7 13" id="KW-0594">Phospholipid biosynthesis</keyword>
<dbReference type="KEGG" id="hmr:Hipma_0867"/>
<dbReference type="eggNOG" id="COG0240">
    <property type="taxonomic scope" value="Bacteria"/>
</dbReference>